<dbReference type="GO" id="GO:0008270">
    <property type="term" value="F:zinc ion binding"/>
    <property type="evidence" value="ECO:0007669"/>
    <property type="project" value="UniProtKB-KW"/>
</dbReference>
<reference evidence="5 6" key="1">
    <citation type="journal article" date="2023" name="Arcadia Sci">
        <title>De novo assembly of a long-read Amblyomma americanum tick genome.</title>
        <authorList>
            <person name="Chou S."/>
            <person name="Poskanzer K.E."/>
            <person name="Rollins M."/>
            <person name="Thuy-Boun P.S."/>
        </authorList>
    </citation>
    <scope>NUCLEOTIDE SEQUENCE [LARGE SCALE GENOMIC DNA]</scope>
    <source>
        <strain evidence="5">F_SG_1</strain>
        <tissue evidence="5">Salivary glands</tissue>
    </source>
</reference>
<name>A0AAQ4DVJ1_AMBAM</name>
<gene>
    <name evidence="5" type="ORF">V5799_006736</name>
</gene>
<protein>
    <submittedName>
        <fullName evidence="5">Uncharacterized protein</fullName>
    </submittedName>
</protein>
<dbReference type="AlphaFoldDB" id="A0AAQ4DVJ1"/>
<keyword evidence="6" id="KW-1185">Reference proteome</keyword>
<accession>A0AAQ4DVJ1</accession>
<feature type="compositionally biased region" description="Polar residues" evidence="4">
    <location>
        <begin position="167"/>
        <end position="177"/>
    </location>
</feature>
<keyword evidence="2" id="KW-0863">Zinc-finger</keyword>
<feature type="compositionally biased region" description="Polar residues" evidence="4">
    <location>
        <begin position="187"/>
        <end position="204"/>
    </location>
</feature>
<evidence type="ECO:0000256" key="4">
    <source>
        <dbReference type="SAM" id="MobiDB-lite"/>
    </source>
</evidence>
<evidence type="ECO:0000256" key="2">
    <source>
        <dbReference type="ARBA" id="ARBA00022771"/>
    </source>
</evidence>
<evidence type="ECO:0000256" key="1">
    <source>
        <dbReference type="ARBA" id="ARBA00022723"/>
    </source>
</evidence>
<dbReference type="PROSITE" id="PS00518">
    <property type="entry name" value="ZF_RING_1"/>
    <property type="match status" value="1"/>
</dbReference>
<dbReference type="Proteomes" id="UP001321473">
    <property type="component" value="Unassembled WGS sequence"/>
</dbReference>
<evidence type="ECO:0000313" key="6">
    <source>
        <dbReference type="Proteomes" id="UP001321473"/>
    </source>
</evidence>
<evidence type="ECO:0000313" key="5">
    <source>
        <dbReference type="EMBL" id="KAK8766481.1"/>
    </source>
</evidence>
<dbReference type="EMBL" id="JARKHS020026296">
    <property type="protein sequence ID" value="KAK8766481.1"/>
    <property type="molecule type" value="Genomic_DNA"/>
</dbReference>
<dbReference type="InterPro" id="IPR017907">
    <property type="entry name" value="Znf_RING_CS"/>
</dbReference>
<evidence type="ECO:0000256" key="3">
    <source>
        <dbReference type="ARBA" id="ARBA00022833"/>
    </source>
</evidence>
<keyword evidence="1" id="KW-0479">Metal-binding</keyword>
<feature type="region of interest" description="Disordered" evidence="4">
    <location>
        <begin position="147"/>
        <end position="215"/>
    </location>
</feature>
<feature type="compositionally biased region" description="Basic and acidic residues" evidence="4">
    <location>
        <begin position="206"/>
        <end position="215"/>
    </location>
</feature>
<comment type="caution">
    <text evidence="5">The sequence shown here is derived from an EMBL/GenBank/DDBJ whole genome shotgun (WGS) entry which is preliminary data.</text>
</comment>
<keyword evidence="3" id="KW-0862">Zinc</keyword>
<sequence length="258" mass="30122">MNVRPYIKVTVPSGRQILCEVTSGSAHRLVQCENCKFRTQTALKLTCRHFLCDECYENLCTAYTCQQDNRRTMREQAVRWKQQHHSSLEKVVLECPKCGSSEEYTSIMNHIRKKHPELLKKNGNDDDGRTKRQMRFDKCRNFNQLPSEEKRAPAVTSTDKVPELNSGDRNSCTNNSDAVKEPEKYMQSATTVQQREITNKTPSPNEYREDTQEDNRDCIEKTRDAVRELHIRVQGLEKKLRCIEEPLEILIKRLSERD</sequence>
<organism evidence="5 6">
    <name type="scientific">Amblyomma americanum</name>
    <name type="common">Lone star tick</name>
    <dbReference type="NCBI Taxonomy" id="6943"/>
    <lineage>
        <taxon>Eukaryota</taxon>
        <taxon>Metazoa</taxon>
        <taxon>Ecdysozoa</taxon>
        <taxon>Arthropoda</taxon>
        <taxon>Chelicerata</taxon>
        <taxon>Arachnida</taxon>
        <taxon>Acari</taxon>
        <taxon>Parasitiformes</taxon>
        <taxon>Ixodida</taxon>
        <taxon>Ixodoidea</taxon>
        <taxon>Ixodidae</taxon>
        <taxon>Amblyomminae</taxon>
        <taxon>Amblyomma</taxon>
    </lineage>
</organism>
<proteinExistence type="predicted"/>